<dbReference type="HOGENOM" id="CLU_1336226_0_0_5"/>
<dbReference type="EMBL" id="JH660647">
    <property type="protein sequence ID" value="EIM25732.1"/>
    <property type="molecule type" value="Genomic_DNA"/>
</dbReference>
<gene>
    <name evidence="2" type="ORF">MicloDRAFT_00064590</name>
</gene>
<organism evidence="2 3">
    <name type="scientific">Microvirga lotononidis</name>
    <dbReference type="NCBI Taxonomy" id="864069"/>
    <lineage>
        <taxon>Bacteria</taxon>
        <taxon>Pseudomonadati</taxon>
        <taxon>Pseudomonadota</taxon>
        <taxon>Alphaproteobacteria</taxon>
        <taxon>Hyphomicrobiales</taxon>
        <taxon>Methylobacteriaceae</taxon>
        <taxon>Microvirga</taxon>
    </lineage>
</organism>
<accession>I4YP40</accession>
<evidence type="ECO:0000313" key="2">
    <source>
        <dbReference type="EMBL" id="EIM25732.1"/>
    </source>
</evidence>
<reference evidence="2 3" key="1">
    <citation type="submission" date="2012-02" db="EMBL/GenBank/DDBJ databases">
        <title>Improved High-Quality Draft sequence of Microvirga sp. WSM3557.</title>
        <authorList>
            <consortium name="US DOE Joint Genome Institute"/>
            <person name="Lucas S."/>
            <person name="Han J."/>
            <person name="Lapidus A."/>
            <person name="Cheng J.-F."/>
            <person name="Goodwin L."/>
            <person name="Pitluck S."/>
            <person name="Peters L."/>
            <person name="Zhang X."/>
            <person name="Detter J.C."/>
            <person name="Han C."/>
            <person name="Tapia R."/>
            <person name="Land M."/>
            <person name="Hauser L."/>
            <person name="Kyrpides N."/>
            <person name="Ivanova N."/>
            <person name="Pagani I."/>
            <person name="Brau L."/>
            <person name="Yates R."/>
            <person name="O'Hara G."/>
            <person name="Rui T."/>
            <person name="Howieson J."/>
            <person name="Reeve W."/>
            <person name="Woyke T."/>
        </authorList>
    </citation>
    <scope>NUCLEOTIDE SEQUENCE [LARGE SCALE GENOMIC DNA]</scope>
    <source>
        <strain evidence="2 3">WSM3557</strain>
    </source>
</reference>
<dbReference type="PATRIC" id="fig|864069.3.peg.6913"/>
<name>I4YP40_9HYPH</name>
<keyword evidence="3" id="KW-1185">Reference proteome</keyword>
<protein>
    <submittedName>
        <fullName evidence="2">Uncharacterized protein</fullName>
    </submittedName>
</protein>
<evidence type="ECO:0000256" key="1">
    <source>
        <dbReference type="SAM" id="MobiDB-lite"/>
    </source>
</evidence>
<sequence length="205" mass="22949">MTLSASSRRGRPRKQGVPRDPKTGRIASGYDRQSPGAITATAEEARIRQLLGVDVYLTAKRKGRLEEARKRVSNPLLGYALGRLLFQKEIDQNQYDAGMYFAWLWKAHAKVRGLPSPNVRAIDYGAITGGYSTHPEDSEGWVMDVRRRWEDAQSALYHANGDQGRTTGPLRAILLRVLVEDIGPQDKYEMGNLRVGLNAINQARM</sequence>
<feature type="region of interest" description="Disordered" evidence="1">
    <location>
        <begin position="1"/>
        <end position="35"/>
    </location>
</feature>
<dbReference type="STRING" id="864069.MicloDRAFT_00064590"/>
<dbReference type="Proteomes" id="UP000003947">
    <property type="component" value="Unassembled WGS sequence"/>
</dbReference>
<proteinExistence type="predicted"/>
<evidence type="ECO:0000313" key="3">
    <source>
        <dbReference type="Proteomes" id="UP000003947"/>
    </source>
</evidence>
<dbReference type="AlphaFoldDB" id="I4YP40"/>